<evidence type="ECO:0000256" key="2">
    <source>
        <dbReference type="SAM" id="SignalP"/>
    </source>
</evidence>
<feature type="chain" id="PRO_5046840595" evidence="2">
    <location>
        <begin position="28"/>
        <end position="605"/>
    </location>
</feature>
<dbReference type="SUPFAM" id="SSF56300">
    <property type="entry name" value="Metallo-dependent phosphatases"/>
    <property type="match status" value="1"/>
</dbReference>
<evidence type="ECO:0000256" key="1">
    <source>
        <dbReference type="ARBA" id="ARBA00022729"/>
    </source>
</evidence>
<protein>
    <submittedName>
        <fullName evidence="4">Metallophosphoesterase</fullName>
    </submittedName>
</protein>
<gene>
    <name evidence="4" type="ORF">OF122_08175</name>
</gene>
<proteinExistence type="predicted"/>
<accession>A0ABY6IWD4</accession>
<feature type="domain" description="Calcineurin-like phosphoesterase" evidence="3">
    <location>
        <begin position="155"/>
        <end position="484"/>
    </location>
</feature>
<feature type="signal peptide" evidence="2">
    <location>
        <begin position="1"/>
        <end position="27"/>
    </location>
</feature>
<evidence type="ECO:0000313" key="4">
    <source>
        <dbReference type="EMBL" id="UYQ73719.1"/>
    </source>
</evidence>
<dbReference type="InterPro" id="IPR004843">
    <property type="entry name" value="Calcineurin-like_PHP"/>
</dbReference>
<dbReference type="Gene3D" id="3.60.21.10">
    <property type="match status" value="1"/>
</dbReference>
<name>A0ABY6IWD4_9HYPH</name>
<dbReference type="Proteomes" id="UP001163882">
    <property type="component" value="Chromosome"/>
</dbReference>
<reference evidence="4" key="1">
    <citation type="submission" date="2022-10" db="EMBL/GenBank/DDBJ databases">
        <title>YIM 151497 complete genome.</title>
        <authorList>
            <person name="Chen X."/>
        </authorList>
    </citation>
    <scope>NUCLEOTIDE SEQUENCE</scope>
    <source>
        <strain evidence="4">YIM 151497</strain>
    </source>
</reference>
<keyword evidence="1 2" id="KW-0732">Signal</keyword>
<evidence type="ECO:0000259" key="3">
    <source>
        <dbReference type="Pfam" id="PF00149"/>
    </source>
</evidence>
<sequence length="605" mass="66658">MTPAPRTLLVAGLLAATALFAPIPAMAQASQADERLLTDPFLQLPTEDGVHVVWFTEFEGEDHTVLVGEREFTAQTMKMSRLAEDNQSWVGTQNGDGSVYASTTARDVWRHEAYVDGLTAGERETYFVRSTDADGETVESRAFSLAPLPAQGQPLRILLTSDHQLKPMTPTNMQKIAENVGELDAVFFSGDLQNIPDRASEWFDDNRSFAFFPGLQGHAAYALAQSRTEGDTTFDTTTTYHGGEIIQNAPLFPVIGNHEVMGRYNPATTLGSQFNDPRPRAVAEALYEANADLYNPSGATEIREQWIADNSFNTTTYEEIFTLPADGPGEETYYAIRYGDVFMIGLYGTRIWRSPSQSEGTRGKYREAAADLNTPDDWGWGEFIFEDMAEGSEQYDWLVSVLDSEAFKSAPVKLALMHHPAHGMGDNSIPAYSHPEQILDYDDEGRLTGVRYDYPVDADVFVNHVEPLLSDAGVQLVHTGHSHVWYRFVNPAGMNILETSNVGNNYGCYIEGHQARGNAPSGFDYDPADYAVTGDPHGYEPVMPTEFSPMTNATSGEDLPCIASNEMTAFSILETGADGTTVSSYVFDTTDPEGEVELFDRFALN</sequence>
<organism evidence="4 5">
    <name type="scientific">Pelagibacterium flavum</name>
    <dbReference type="NCBI Taxonomy" id="2984530"/>
    <lineage>
        <taxon>Bacteria</taxon>
        <taxon>Pseudomonadati</taxon>
        <taxon>Pseudomonadota</taxon>
        <taxon>Alphaproteobacteria</taxon>
        <taxon>Hyphomicrobiales</taxon>
        <taxon>Devosiaceae</taxon>
        <taxon>Pelagibacterium</taxon>
    </lineage>
</organism>
<dbReference type="RefSeq" id="WP_264227277.1">
    <property type="nucleotide sequence ID" value="NZ_CP107716.1"/>
</dbReference>
<dbReference type="PANTHER" id="PTHR22953">
    <property type="entry name" value="ACID PHOSPHATASE RELATED"/>
    <property type="match status" value="1"/>
</dbReference>
<dbReference type="PANTHER" id="PTHR22953:SF153">
    <property type="entry name" value="PURPLE ACID PHOSPHATASE"/>
    <property type="match status" value="1"/>
</dbReference>
<evidence type="ECO:0000313" key="5">
    <source>
        <dbReference type="Proteomes" id="UP001163882"/>
    </source>
</evidence>
<dbReference type="EMBL" id="CP107716">
    <property type="protein sequence ID" value="UYQ73719.1"/>
    <property type="molecule type" value="Genomic_DNA"/>
</dbReference>
<keyword evidence="5" id="KW-1185">Reference proteome</keyword>
<dbReference type="InterPro" id="IPR039331">
    <property type="entry name" value="PAPs-like"/>
</dbReference>
<dbReference type="Pfam" id="PF00149">
    <property type="entry name" value="Metallophos"/>
    <property type="match status" value="1"/>
</dbReference>
<dbReference type="InterPro" id="IPR029052">
    <property type="entry name" value="Metallo-depent_PP-like"/>
</dbReference>